<accession>A0A975K534</accession>
<dbReference type="KEGG" id="spph:KFK14_18540"/>
<evidence type="ECO:0000259" key="1">
    <source>
        <dbReference type="Pfam" id="PF00050"/>
    </source>
</evidence>
<dbReference type="CDD" id="cd00104">
    <property type="entry name" value="KAZAL_FS"/>
    <property type="match status" value="1"/>
</dbReference>
<protein>
    <recommendedName>
        <fullName evidence="1">Kazal-like domain-containing protein</fullName>
    </recommendedName>
</protein>
<dbReference type="InterPro" id="IPR002350">
    <property type="entry name" value="Kazal_dom"/>
</dbReference>
<name>A0A975K534_9SPHN</name>
<organism evidence="2 3">
    <name type="scientific">Sphingobium phenoxybenzoativorans</name>
    <dbReference type="NCBI Taxonomy" id="1592790"/>
    <lineage>
        <taxon>Bacteria</taxon>
        <taxon>Pseudomonadati</taxon>
        <taxon>Pseudomonadota</taxon>
        <taxon>Alphaproteobacteria</taxon>
        <taxon>Sphingomonadales</taxon>
        <taxon>Sphingomonadaceae</taxon>
        <taxon>Sphingobium</taxon>
    </lineage>
</organism>
<dbReference type="RefSeq" id="WP_212608708.1">
    <property type="nucleotide sequence ID" value="NZ_CP073910.1"/>
</dbReference>
<gene>
    <name evidence="2" type="ORF">KFK14_18540</name>
</gene>
<dbReference type="AlphaFoldDB" id="A0A975K534"/>
<proteinExistence type="predicted"/>
<dbReference type="EMBL" id="CP073910">
    <property type="protein sequence ID" value="QUT04996.1"/>
    <property type="molecule type" value="Genomic_DNA"/>
</dbReference>
<reference evidence="2" key="1">
    <citation type="submission" date="2021-04" db="EMBL/GenBank/DDBJ databases">
        <title>Isolation of p-tert-butylphenol degrading bacteria Sphingobium phenoxybenzoativorans Tas13 from active sludge.</title>
        <authorList>
            <person name="Li Y."/>
        </authorList>
    </citation>
    <scope>NUCLEOTIDE SEQUENCE</scope>
    <source>
        <strain evidence="2">Tas13</strain>
    </source>
</reference>
<dbReference type="SUPFAM" id="SSF100895">
    <property type="entry name" value="Kazal-type serine protease inhibitors"/>
    <property type="match status" value="1"/>
</dbReference>
<evidence type="ECO:0000313" key="2">
    <source>
        <dbReference type="EMBL" id="QUT04996.1"/>
    </source>
</evidence>
<sequence>MKRSILPVSGLAAILILTGCMETMPRPDRPRPPRPPRPEKPICTREYAPVCATKGWRRKTFSNECMARAERYTVISPKPCDKDRR</sequence>
<evidence type="ECO:0000313" key="3">
    <source>
        <dbReference type="Proteomes" id="UP000681425"/>
    </source>
</evidence>
<dbReference type="Pfam" id="PF00050">
    <property type="entry name" value="Kazal_1"/>
    <property type="match status" value="1"/>
</dbReference>
<dbReference type="InterPro" id="IPR036058">
    <property type="entry name" value="Kazal_dom_sf"/>
</dbReference>
<dbReference type="PROSITE" id="PS51257">
    <property type="entry name" value="PROKAR_LIPOPROTEIN"/>
    <property type="match status" value="1"/>
</dbReference>
<feature type="domain" description="Kazal-like" evidence="1">
    <location>
        <begin position="39"/>
        <end position="66"/>
    </location>
</feature>
<dbReference type="Gene3D" id="3.30.60.30">
    <property type="match status" value="1"/>
</dbReference>
<keyword evidence="3" id="KW-1185">Reference proteome</keyword>
<dbReference type="Proteomes" id="UP000681425">
    <property type="component" value="Chromosome"/>
</dbReference>